<dbReference type="AlphaFoldDB" id="S8FM02"/>
<sequence length="418" mass="47064">MLAGPAPQLRRLLLGGRLVNTPPSPDDELDDDYTFCPAMLYEGNTPRLEYLELYFLFHGIRFRGPLPSSLKHLQVRVPNKIRVHNAREVPPWPSAVDLLGVLSMLSSLKTLDIKQQQDDYLCPSSEGDPRHVHLPHLHTIRLSWSTSQGTMLLKYINAPSLMFLDITTPSRHYWINELVDVLQHTFGDKRSVQTLKIGGFGLVNHHLPLRIQGDAASDLSDRPQGHLKFNITLLDHIGEGALWLICQHVLDLLTLPAFALDMQDILYESSLAMLETMYQVTTFTLTGPYVMYHVDSMISPKSASFIPKYEGYVPFLYQNPADDSDDDSEDYIDRWPSPFLLPALETLVLQRALLYDDRAYGIPLMHSVDELCDVLRERASGGAAIKELCLRDCPNADAAVLSALKDVMEETGGRLTVM</sequence>
<name>S8FM02_FOMSC</name>
<dbReference type="InParanoid" id="S8FM02"/>
<dbReference type="HOGENOM" id="CLU_657273_0_0_1"/>
<accession>S8FM02</accession>
<reference evidence="1 2" key="1">
    <citation type="journal article" date="2012" name="Science">
        <title>The Paleozoic origin of enzymatic lignin decomposition reconstructed from 31 fungal genomes.</title>
        <authorList>
            <person name="Floudas D."/>
            <person name="Binder M."/>
            <person name="Riley R."/>
            <person name="Barry K."/>
            <person name="Blanchette R.A."/>
            <person name="Henrissat B."/>
            <person name="Martinez A.T."/>
            <person name="Otillar R."/>
            <person name="Spatafora J.W."/>
            <person name="Yadav J.S."/>
            <person name="Aerts A."/>
            <person name="Benoit I."/>
            <person name="Boyd A."/>
            <person name="Carlson A."/>
            <person name="Copeland A."/>
            <person name="Coutinho P.M."/>
            <person name="de Vries R.P."/>
            <person name="Ferreira P."/>
            <person name="Findley K."/>
            <person name="Foster B."/>
            <person name="Gaskell J."/>
            <person name="Glotzer D."/>
            <person name="Gorecki P."/>
            <person name="Heitman J."/>
            <person name="Hesse C."/>
            <person name="Hori C."/>
            <person name="Igarashi K."/>
            <person name="Jurgens J.A."/>
            <person name="Kallen N."/>
            <person name="Kersten P."/>
            <person name="Kohler A."/>
            <person name="Kuees U."/>
            <person name="Kumar T.K.A."/>
            <person name="Kuo A."/>
            <person name="LaButti K."/>
            <person name="Larrondo L.F."/>
            <person name="Lindquist E."/>
            <person name="Ling A."/>
            <person name="Lombard V."/>
            <person name="Lucas S."/>
            <person name="Lundell T."/>
            <person name="Martin R."/>
            <person name="McLaughlin D.J."/>
            <person name="Morgenstern I."/>
            <person name="Morin E."/>
            <person name="Murat C."/>
            <person name="Nagy L.G."/>
            <person name="Nolan M."/>
            <person name="Ohm R.A."/>
            <person name="Patyshakuliyeva A."/>
            <person name="Rokas A."/>
            <person name="Ruiz-Duenas F.J."/>
            <person name="Sabat G."/>
            <person name="Salamov A."/>
            <person name="Samejima M."/>
            <person name="Schmutz J."/>
            <person name="Slot J.C."/>
            <person name="St John F."/>
            <person name="Stenlid J."/>
            <person name="Sun H."/>
            <person name="Sun S."/>
            <person name="Syed K."/>
            <person name="Tsang A."/>
            <person name="Wiebenga A."/>
            <person name="Young D."/>
            <person name="Pisabarro A."/>
            <person name="Eastwood D.C."/>
            <person name="Martin F."/>
            <person name="Cullen D."/>
            <person name="Grigoriev I.V."/>
            <person name="Hibbett D.S."/>
        </authorList>
    </citation>
    <scope>NUCLEOTIDE SEQUENCE</scope>
    <source>
        <strain evidence="2">FP-58527</strain>
    </source>
</reference>
<evidence type="ECO:0000313" key="2">
    <source>
        <dbReference type="Proteomes" id="UP000015241"/>
    </source>
</evidence>
<dbReference type="EMBL" id="KE504157">
    <property type="protein sequence ID" value="EPS99324.1"/>
    <property type="molecule type" value="Genomic_DNA"/>
</dbReference>
<dbReference type="Proteomes" id="UP000015241">
    <property type="component" value="Unassembled WGS sequence"/>
</dbReference>
<organism evidence="1 2">
    <name type="scientific">Fomitopsis schrenkii</name>
    <name type="common">Brown rot fungus</name>
    <dbReference type="NCBI Taxonomy" id="2126942"/>
    <lineage>
        <taxon>Eukaryota</taxon>
        <taxon>Fungi</taxon>
        <taxon>Dikarya</taxon>
        <taxon>Basidiomycota</taxon>
        <taxon>Agaricomycotina</taxon>
        <taxon>Agaricomycetes</taxon>
        <taxon>Polyporales</taxon>
        <taxon>Fomitopsis</taxon>
    </lineage>
</organism>
<gene>
    <name evidence="1" type="ORF">FOMPIDRAFT_1060785</name>
</gene>
<keyword evidence="2" id="KW-1185">Reference proteome</keyword>
<protein>
    <submittedName>
        <fullName evidence="1">Uncharacterized protein</fullName>
    </submittedName>
</protein>
<proteinExistence type="predicted"/>
<evidence type="ECO:0000313" key="1">
    <source>
        <dbReference type="EMBL" id="EPS99324.1"/>
    </source>
</evidence>